<evidence type="ECO:0000256" key="3">
    <source>
        <dbReference type="ARBA" id="ARBA00022763"/>
    </source>
</evidence>
<keyword evidence="18" id="KW-1185">Reference proteome</keyword>
<dbReference type="GO" id="GO:0033202">
    <property type="term" value="C:DNA helicase complex"/>
    <property type="evidence" value="ECO:0007669"/>
    <property type="project" value="TreeGrafter"/>
</dbReference>
<evidence type="ECO:0000256" key="11">
    <source>
        <dbReference type="ARBA" id="ARBA00034617"/>
    </source>
</evidence>
<dbReference type="GO" id="GO:0008408">
    <property type="term" value="F:3'-5' exonuclease activity"/>
    <property type="evidence" value="ECO:0007669"/>
    <property type="project" value="UniProtKB-UniRule"/>
</dbReference>
<evidence type="ECO:0000256" key="7">
    <source>
        <dbReference type="ARBA" id="ARBA00022840"/>
    </source>
</evidence>
<evidence type="ECO:0000259" key="16">
    <source>
        <dbReference type="PROSITE" id="PS51217"/>
    </source>
</evidence>
<evidence type="ECO:0000256" key="13">
    <source>
        <dbReference type="HAMAP-Rule" id="MF_01451"/>
    </source>
</evidence>
<dbReference type="InterPro" id="IPR011604">
    <property type="entry name" value="PDDEXK-like_dom_sf"/>
</dbReference>
<evidence type="ECO:0000256" key="4">
    <source>
        <dbReference type="ARBA" id="ARBA00022801"/>
    </source>
</evidence>
<protein>
    <recommendedName>
        <fullName evidence="13">ATP-dependent helicase/nuclease subunit A</fullName>
        <ecNumber evidence="13">3.1.-.-</ecNumber>
        <ecNumber evidence="13">5.6.2.4</ecNumber>
    </recommendedName>
    <alternativeName>
        <fullName evidence="13">ATP-dependent helicase/nuclease AddA</fullName>
    </alternativeName>
    <alternativeName>
        <fullName evidence="13">DNA 3'-5' helicase AddA</fullName>
    </alternativeName>
</protein>
<organism evidence="17 18">
    <name type="scientific">Alkalicoccus halolimnae</name>
    <dbReference type="NCBI Taxonomy" id="1667239"/>
    <lineage>
        <taxon>Bacteria</taxon>
        <taxon>Bacillati</taxon>
        <taxon>Bacillota</taxon>
        <taxon>Bacilli</taxon>
        <taxon>Bacillales</taxon>
        <taxon>Bacillaceae</taxon>
        <taxon>Alkalicoccus</taxon>
    </lineage>
</organism>
<dbReference type="GO" id="GO:0003690">
    <property type="term" value="F:double-stranded DNA binding"/>
    <property type="evidence" value="ECO:0007669"/>
    <property type="project" value="UniProtKB-UniRule"/>
</dbReference>
<name>A0A5C7FAN0_9BACI</name>
<keyword evidence="1 13" id="KW-0540">Nuclease</keyword>
<dbReference type="KEGG" id="ahal:FTX54_008470"/>
<feature type="binding site" evidence="14">
    <location>
        <begin position="31"/>
        <end position="38"/>
    </location>
    <ligand>
        <name>ATP</name>
        <dbReference type="ChEBI" id="CHEBI:30616"/>
    </ligand>
</feature>
<dbReference type="PROSITE" id="PS51198">
    <property type="entry name" value="UVRD_HELICASE_ATP_BIND"/>
    <property type="match status" value="1"/>
</dbReference>
<dbReference type="InterPro" id="IPR014016">
    <property type="entry name" value="UvrD-like_ATP-bd"/>
</dbReference>
<dbReference type="Proteomes" id="UP000321816">
    <property type="component" value="Chromosome"/>
</dbReference>
<evidence type="ECO:0000259" key="15">
    <source>
        <dbReference type="PROSITE" id="PS51198"/>
    </source>
</evidence>
<dbReference type="SUPFAM" id="SSF52540">
    <property type="entry name" value="P-loop containing nucleoside triphosphate hydrolases"/>
    <property type="match status" value="1"/>
</dbReference>
<dbReference type="CDD" id="cd17932">
    <property type="entry name" value="DEXQc_UvrD"/>
    <property type="match status" value="1"/>
</dbReference>
<keyword evidence="7 13" id="KW-0067">ATP-binding</keyword>
<dbReference type="Gene3D" id="3.40.50.300">
    <property type="entry name" value="P-loop containing nucleotide triphosphate hydrolases"/>
    <property type="match status" value="4"/>
</dbReference>
<evidence type="ECO:0000256" key="12">
    <source>
        <dbReference type="ARBA" id="ARBA00048988"/>
    </source>
</evidence>
<dbReference type="Pfam" id="PF12705">
    <property type="entry name" value="PDDEXK_1"/>
    <property type="match status" value="1"/>
</dbReference>
<dbReference type="SUPFAM" id="SSF52980">
    <property type="entry name" value="Restriction endonuclease-like"/>
    <property type="match status" value="1"/>
</dbReference>
<evidence type="ECO:0000256" key="2">
    <source>
        <dbReference type="ARBA" id="ARBA00022741"/>
    </source>
</evidence>
<evidence type="ECO:0000256" key="9">
    <source>
        <dbReference type="ARBA" id="ARBA00023204"/>
    </source>
</evidence>
<dbReference type="PROSITE" id="PS51217">
    <property type="entry name" value="UVRD_HELICASE_CTER"/>
    <property type="match status" value="1"/>
</dbReference>
<keyword evidence="9 13" id="KW-0234">DNA repair</keyword>
<evidence type="ECO:0000313" key="17">
    <source>
        <dbReference type="EMBL" id="WWD78476.1"/>
    </source>
</evidence>
<dbReference type="InterPro" id="IPR027417">
    <property type="entry name" value="P-loop_NTPase"/>
</dbReference>
<dbReference type="GO" id="GO:0005829">
    <property type="term" value="C:cytosol"/>
    <property type="evidence" value="ECO:0007669"/>
    <property type="project" value="TreeGrafter"/>
</dbReference>
<feature type="domain" description="UvrD-like helicase C-terminal" evidence="16">
    <location>
        <begin position="500"/>
        <end position="785"/>
    </location>
</feature>
<comment type="catalytic activity">
    <reaction evidence="12 13">
        <text>ATP + H2O = ADP + phosphate + H(+)</text>
        <dbReference type="Rhea" id="RHEA:13065"/>
        <dbReference type="ChEBI" id="CHEBI:15377"/>
        <dbReference type="ChEBI" id="CHEBI:15378"/>
        <dbReference type="ChEBI" id="CHEBI:30616"/>
        <dbReference type="ChEBI" id="CHEBI:43474"/>
        <dbReference type="ChEBI" id="CHEBI:456216"/>
        <dbReference type="EC" id="5.6.2.4"/>
    </reaction>
</comment>
<keyword evidence="4 13" id="KW-0378">Hydrolase</keyword>
<evidence type="ECO:0000256" key="6">
    <source>
        <dbReference type="ARBA" id="ARBA00022839"/>
    </source>
</evidence>
<keyword evidence="6 13" id="KW-0269">Exonuclease</keyword>
<dbReference type="EC" id="3.1.-.-" evidence="13"/>
<dbReference type="Gene3D" id="1.10.274.50">
    <property type="match status" value="1"/>
</dbReference>
<evidence type="ECO:0000256" key="1">
    <source>
        <dbReference type="ARBA" id="ARBA00022722"/>
    </source>
</evidence>
<dbReference type="GO" id="GO:0000724">
    <property type="term" value="P:double-strand break repair via homologous recombination"/>
    <property type="evidence" value="ECO:0007669"/>
    <property type="project" value="UniProtKB-UniRule"/>
</dbReference>
<dbReference type="EC" id="5.6.2.4" evidence="13"/>
<comment type="function">
    <text evidence="13">The heterodimer acts as both an ATP-dependent DNA helicase and an ATP-dependent, dual-direction single-stranded exonuclease. Recognizes the chi site generating a DNA molecule suitable for the initiation of homologous recombination. The AddA nuclease domain is required for chi fragment generation; this subunit has the helicase and 3' -&gt; 5' nuclease activities.</text>
</comment>
<dbReference type="EMBL" id="CP144914">
    <property type="protein sequence ID" value="WWD78476.1"/>
    <property type="molecule type" value="Genomic_DNA"/>
</dbReference>
<dbReference type="HAMAP" id="MF_01451">
    <property type="entry name" value="AddA"/>
    <property type="match status" value="1"/>
</dbReference>
<comment type="similarity">
    <text evidence="13">Belongs to the helicase family. AddA subfamily.</text>
</comment>
<dbReference type="Pfam" id="PF00580">
    <property type="entry name" value="UvrD-helicase"/>
    <property type="match status" value="2"/>
</dbReference>
<keyword evidence="5 13" id="KW-0347">Helicase</keyword>
<keyword evidence="3 13" id="KW-0227">DNA damage</keyword>
<evidence type="ECO:0000256" key="8">
    <source>
        <dbReference type="ARBA" id="ARBA00023125"/>
    </source>
</evidence>
<evidence type="ECO:0000256" key="14">
    <source>
        <dbReference type="PROSITE-ProRule" id="PRU00560"/>
    </source>
</evidence>
<dbReference type="PANTHER" id="PTHR11070">
    <property type="entry name" value="UVRD / RECB / PCRA DNA HELICASE FAMILY MEMBER"/>
    <property type="match status" value="1"/>
</dbReference>
<dbReference type="OrthoDB" id="9810135at2"/>
<evidence type="ECO:0000256" key="5">
    <source>
        <dbReference type="ARBA" id="ARBA00022806"/>
    </source>
</evidence>
<dbReference type="InterPro" id="IPR038726">
    <property type="entry name" value="PDDEXK_AddAB-type"/>
</dbReference>
<proteinExistence type="inferred from homology"/>
<dbReference type="GO" id="GO:0005524">
    <property type="term" value="F:ATP binding"/>
    <property type="evidence" value="ECO:0007669"/>
    <property type="project" value="UniProtKB-UniRule"/>
</dbReference>
<dbReference type="Pfam" id="PF13361">
    <property type="entry name" value="UvrD_C"/>
    <property type="match status" value="1"/>
</dbReference>
<keyword evidence="10 13" id="KW-0413">Isomerase</keyword>
<dbReference type="InterPro" id="IPR014152">
    <property type="entry name" value="AddA"/>
</dbReference>
<feature type="domain" description="UvrD-like helicase ATP-binding" evidence="15">
    <location>
        <begin position="10"/>
        <end position="473"/>
    </location>
</feature>
<reference evidence="17 18" key="1">
    <citation type="submission" date="2024-01" db="EMBL/GenBank/DDBJ databases">
        <title>Complete Genome Sequence of Alkalicoccus halolimnae BZ-SZ-XJ29T, a Moderately Halophilic Bacterium Isolated from a Salt Lake.</title>
        <authorList>
            <person name="Zhao B."/>
        </authorList>
    </citation>
    <scope>NUCLEOTIDE SEQUENCE [LARGE SCALE GENOMIC DNA]</scope>
    <source>
        <strain evidence="17 18">BZ-SZ-XJ29</strain>
    </source>
</reference>
<dbReference type="Gene3D" id="3.90.320.10">
    <property type="match status" value="1"/>
</dbReference>
<dbReference type="InterPro" id="IPR011335">
    <property type="entry name" value="Restrct_endonuc-II-like"/>
</dbReference>
<dbReference type="AlphaFoldDB" id="A0A5C7FAN0"/>
<comment type="subunit">
    <text evidence="13">Heterodimer of AddA and AddB/RexB.</text>
</comment>
<dbReference type="InterPro" id="IPR014017">
    <property type="entry name" value="DNA_helicase_UvrD-like_C"/>
</dbReference>
<keyword evidence="2 13" id="KW-0547">Nucleotide-binding</keyword>
<accession>A0A5C7FAN0</accession>
<dbReference type="CDD" id="cd18807">
    <property type="entry name" value="SF1_C_UvrD"/>
    <property type="match status" value="1"/>
</dbReference>
<gene>
    <name evidence="13 17" type="primary">addA</name>
    <name evidence="17" type="ORF">FTX54_008470</name>
</gene>
<evidence type="ECO:0000256" key="10">
    <source>
        <dbReference type="ARBA" id="ARBA00023235"/>
    </source>
</evidence>
<dbReference type="PANTHER" id="PTHR11070:SF48">
    <property type="entry name" value="ATP-DEPENDENT HELICASE_NUCLEASE SUBUNIT A"/>
    <property type="match status" value="1"/>
</dbReference>
<dbReference type="GO" id="GO:0043138">
    <property type="term" value="F:3'-5' DNA helicase activity"/>
    <property type="evidence" value="ECO:0007669"/>
    <property type="project" value="UniProtKB-UniRule"/>
</dbReference>
<evidence type="ECO:0000313" key="18">
    <source>
        <dbReference type="Proteomes" id="UP000321816"/>
    </source>
</evidence>
<dbReference type="FunFam" id="3.40.50.300:FF:001236">
    <property type="entry name" value="ATP-dependent helicase/nuclease subunit A"/>
    <property type="match status" value="1"/>
</dbReference>
<sequence length="1209" mass="139075">MEWIPKPEGVFWTDSQWEALAREEKPLLVAAAAGSGKTAVLVERIIRKITDEETAVDLNRLLVVTFTNAAAAEMKQRVGKAIEKKITEQPASSHLRRQLSLLQRADISTLHSFCMQVIRTYYYEVDVDPHFRMLDETEAQLLEEEVMEEMFETAYAEDKQFYMLVDYFTGDRTDEQLKKLILDLYHFSRSHPNPSAWLDSILEIYNNADQTSFNSLSWVKEAKSYITDSLKSAEAEYNRALAAARAPGGPYKYVELLEEEYAKIIKASAQGDWEDLYSCMQEITFKKMPSIKKADTDIDSAQKEHVKLIRDKIKKQINELFTVYFSASPALIIDDMKSMAPVIQLLNKYVKNFSEQNQLAKLEKNALHFSDLEHYCLNILSLKGNYSNPSNVALQYQAQLQEVLIDEYQDTNFVQEAILMLLSGRKNLFMVGDVKQSIYRFRLAEPGLFLNKYKNYGKEEGVRIDLSQNFRSRGVIINSVNYIFNQIMSESLGELDYDEAASLKQGNFSFPENDDKSSKIILVDPEKDKVYEEGEDELETSQLEARATAQEIRRMIDRKFSVYDKETNASRPVKYRDIVILMRSMPWAETIIEECKNAEIPIFADSSTGYFEAVEVKVMLSLLQIIDNPYQDIPLASVLRSPIFSYTEDELTEIRLFAEEADFYSALKEAAAADYLSTSDVVQKISSWRDAVKTKGLSEFVWQLFEETGYIEYVGGMPGGKQRQANLRSLYDRARTYEQTSFRGLFRFLRFIERMRERGDDLGKARAIGEQEDVVRLMTIHKSKGLEFPIVIIAGLNKQFNMMDLNNSYLKHKDMGLAARFIDPENRVSYPTMYFYVVKEKLRREMLAEEMRILYVAMTRAEEKLIMTGTVKDFDSAINGWASHLGENGVPEEVRSRAKTYFDWIMPALFNHPDAAETLTSAGVQPIKTDEDDSSWSIERIQASELISSAPAAVHQKQELLDKVVSGQAAGEDTSYVDRKFSWKYPHRKATVTEVKKSVTELKRFEEDAYSDRSWAPKEPSFQRPAFIQTTSQSSAEIGTIMHAVLQYIDYQASSEKEIDMELGKMLAKELLTTEEADQVDKKQLLDFLNSETGNHLKNALWIEREVPFTYSVPASRFYPDWEGEEEFLFVQGIVDCVYKSQDRSLHILDYKTDKITGKFKDHTKAAESVRERYHFQLSLYREALESAWDTQIQSCGLYLLEGRFYAGI</sequence>
<dbReference type="InterPro" id="IPR000212">
    <property type="entry name" value="DNA_helicase_UvrD/REP"/>
</dbReference>
<keyword evidence="8 13" id="KW-0238">DNA-binding</keyword>
<dbReference type="RefSeq" id="WP_147802170.1">
    <property type="nucleotide sequence ID" value="NZ_CP144914.1"/>
</dbReference>
<dbReference type="NCBIfam" id="TIGR02785">
    <property type="entry name" value="addA_Gpos"/>
    <property type="match status" value="1"/>
</dbReference>
<comment type="catalytic activity">
    <reaction evidence="11 13">
        <text>Couples ATP hydrolysis with the unwinding of duplex DNA by translocating in the 3'-5' direction.</text>
        <dbReference type="EC" id="5.6.2.4"/>
    </reaction>
</comment>
<comment type="cofactor">
    <cofactor evidence="13">
        <name>Mg(2+)</name>
        <dbReference type="ChEBI" id="CHEBI:18420"/>
    </cofactor>
</comment>